<dbReference type="InterPro" id="IPR012336">
    <property type="entry name" value="Thioredoxin-like_fold"/>
</dbReference>
<evidence type="ECO:0000256" key="5">
    <source>
        <dbReference type="ARBA" id="ARBA00023284"/>
    </source>
</evidence>
<keyword evidence="9" id="KW-1185">Reference proteome</keyword>
<dbReference type="PANTHER" id="PTHR13887">
    <property type="entry name" value="GLUTATHIONE S-TRANSFERASE KAPPA"/>
    <property type="match status" value="1"/>
</dbReference>
<dbReference type="CDD" id="cd02972">
    <property type="entry name" value="DsbA_family"/>
    <property type="match status" value="1"/>
</dbReference>
<keyword evidence="6" id="KW-1133">Transmembrane helix</keyword>
<dbReference type="RefSeq" id="WP_264071599.1">
    <property type="nucleotide sequence ID" value="NZ_JACKTY010000049.1"/>
</dbReference>
<evidence type="ECO:0000313" key="8">
    <source>
        <dbReference type="EMBL" id="MCV7230343.1"/>
    </source>
</evidence>
<evidence type="ECO:0000256" key="3">
    <source>
        <dbReference type="ARBA" id="ARBA00023002"/>
    </source>
</evidence>
<keyword evidence="6" id="KW-0472">Membrane</keyword>
<feature type="transmembrane region" description="Helical" evidence="6">
    <location>
        <begin position="7"/>
        <end position="29"/>
    </location>
</feature>
<reference evidence="8 9" key="1">
    <citation type="journal article" date="2022" name="BMC Genomics">
        <title>Comparative genome analysis of mycobacteria focusing on tRNA and non-coding RNA.</title>
        <authorList>
            <person name="Behra P.R.K."/>
            <person name="Pettersson B.M.F."/>
            <person name="Ramesh M."/>
            <person name="Das S."/>
            <person name="Dasgupta S."/>
            <person name="Kirsebom L.A."/>
        </authorList>
    </citation>
    <scope>NUCLEOTIDE SEQUENCE [LARGE SCALE GENOMIC DNA]</scope>
    <source>
        <strain evidence="8 9">DSM 44078</strain>
    </source>
</reference>
<dbReference type="Pfam" id="PF13462">
    <property type="entry name" value="Thioredoxin_4"/>
    <property type="match status" value="1"/>
</dbReference>
<evidence type="ECO:0000256" key="1">
    <source>
        <dbReference type="ARBA" id="ARBA00005791"/>
    </source>
</evidence>
<organism evidence="8 9">
    <name type="scientific">Mycolicibacterium komossense</name>
    <dbReference type="NCBI Taxonomy" id="1779"/>
    <lineage>
        <taxon>Bacteria</taxon>
        <taxon>Bacillati</taxon>
        <taxon>Actinomycetota</taxon>
        <taxon>Actinomycetes</taxon>
        <taxon>Mycobacteriales</taxon>
        <taxon>Mycobacteriaceae</taxon>
        <taxon>Mycolicibacterium</taxon>
    </lineage>
</organism>
<evidence type="ECO:0000256" key="4">
    <source>
        <dbReference type="ARBA" id="ARBA00023157"/>
    </source>
</evidence>
<evidence type="ECO:0000313" key="9">
    <source>
        <dbReference type="Proteomes" id="UP001526201"/>
    </source>
</evidence>
<gene>
    <name evidence="8" type="ORF">H7J73_30470</name>
</gene>
<keyword evidence="3" id="KW-0560">Oxidoreductase</keyword>
<accession>A0ABT3CLX5</accession>
<dbReference type="Proteomes" id="UP001526201">
    <property type="component" value="Unassembled WGS sequence"/>
</dbReference>
<comment type="caution">
    <text evidence="8">The sequence shown here is derived from an EMBL/GenBank/DDBJ whole genome shotgun (WGS) entry which is preliminary data.</text>
</comment>
<dbReference type="InterPro" id="IPR036249">
    <property type="entry name" value="Thioredoxin-like_sf"/>
</dbReference>
<dbReference type="EMBL" id="JACKTY010000049">
    <property type="protein sequence ID" value="MCV7230343.1"/>
    <property type="molecule type" value="Genomic_DNA"/>
</dbReference>
<keyword evidence="2" id="KW-0732">Signal</keyword>
<sequence>MNRKPALAVQIGLTVAVIVCAVALVLYFVTSGQNNAQKPREAKGIRVTSGALIKKPGSTEPKVVLSMYEDFLCPYCRAFEEQFGPTVNQLVDSGAIAADYYMVAILDRPQNQNYSSRAGGAAYCVAAGSTDAFRRFHTALYADQPSEAGPTFPADAQLAEVAREAGAKGDVADCITSGRYAEQVRELAKATGVHATPTVRINGEDYDISTPAALESRVNEILGR</sequence>
<evidence type="ECO:0000256" key="6">
    <source>
        <dbReference type="SAM" id="Phobius"/>
    </source>
</evidence>
<dbReference type="PANTHER" id="PTHR13887:SF14">
    <property type="entry name" value="DISULFIDE BOND FORMATION PROTEIN D"/>
    <property type="match status" value="1"/>
</dbReference>
<proteinExistence type="inferred from homology"/>
<evidence type="ECO:0000259" key="7">
    <source>
        <dbReference type="Pfam" id="PF13462"/>
    </source>
</evidence>
<keyword evidence="6" id="KW-0812">Transmembrane</keyword>
<keyword evidence="4" id="KW-1015">Disulfide bond</keyword>
<dbReference type="SUPFAM" id="SSF52833">
    <property type="entry name" value="Thioredoxin-like"/>
    <property type="match status" value="1"/>
</dbReference>
<comment type="similarity">
    <text evidence="1">Belongs to the thioredoxin family. DsbA subfamily.</text>
</comment>
<evidence type="ECO:0000256" key="2">
    <source>
        <dbReference type="ARBA" id="ARBA00022729"/>
    </source>
</evidence>
<name>A0ABT3CLX5_9MYCO</name>
<feature type="domain" description="Thioredoxin-like fold" evidence="7">
    <location>
        <begin position="57"/>
        <end position="217"/>
    </location>
</feature>
<protein>
    <submittedName>
        <fullName evidence="8">DsbA family protein</fullName>
    </submittedName>
</protein>
<dbReference type="Gene3D" id="3.40.30.10">
    <property type="entry name" value="Glutaredoxin"/>
    <property type="match status" value="1"/>
</dbReference>
<keyword evidence="5" id="KW-0676">Redox-active center</keyword>